<evidence type="ECO:0000313" key="4">
    <source>
        <dbReference type="Proteomes" id="UP000509833"/>
    </source>
</evidence>
<reference evidence="3 4" key="1">
    <citation type="submission" date="2020-06" db="EMBL/GenBank/DDBJ databases">
        <authorList>
            <person name="Chuat V."/>
        </authorList>
    </citation>
    <scope>NUCLEOTIDE SEQUENCE [LARGE SCALE GENOMIC DNA]</scope>
    <source>
        <strain evidence="1">STH_CIRM_336</strain>
        <strain evidence="2">STH_CIRM_998</strain>
    </source>
</reference>
<evidence type="ECO:0000313" key="2">
    <source>
        <dbReference type="EMBL" id="CAD0152729.1"/>
    </source>
</evidence>
<dbReference type="EMBL" id="LR822017">
    <property type="protein sequence ID" value="CAD0138409.1"/>
    <property type="molecule type" value="Genomic_DNA"/>
</dbReference>
<accession>A0A8D6U7T3</accession>
<dbReference type="EMBL" id="LR822027">
    <property type="protein sequence ID" value="CAD0152729.1"/>
    <property type="molecule type" value="Genomic_DNA"/>
</dbReference>
<organism evidence="2 3">
    <name type="scientific">Streptococcus thermophilus</name>
    <dbReference type="NCBI Taxonomy" id="1308"/>
    <lineage>
        <taxon>Bacteria</taxon>
        <taxon>Bacillati</taxon>
        <taxon>Bacillota</taxon>
        <taxon>Bacilli</taxon>
        <taxon>Lactobacillales</taxon>
        <taxon>Streptococcaceae</taxon>
        <taxon>Streptococcus</taxon>
    </lineage>
</organism>
<dbReference type="Proteomes" id="UP000509791">
    <property type="component" value="Chromosome"/>
</dbReference>
<proteinExistence type="predicted"/>
<sequence>MAFSQSFGGVIVSLGKWGWNKYKTHKELKVEEKNEIETIKETSSKDYAENPLNEADKDDEIVDVIIDEDGSIITSVVA</sequence>
<name>A0A8D6U7T3_STRTR</name>
<protein>
    <submittedName>
        <fullName evidence="2">Uncharacterized protein</fullName>
    </submittedName>
</protein>
<gene>
    <name evidence="2" type="ORF">STHERMO_1448</name>
    <name evidence="1" type="ORF">STHERMO_1450</name>
</gene>
<dbReference type="AlphaFoldDB" id="A0A8D6U7T3"/>
<evidence type="ECO:0000313" key="1">
    <source>
        <dbReference type="EMBL" id="CAD0138409.1"/>
    </source>
</evidence>
<dbReference type="Proteomes" id="UP000509833">
    <property type="component" value="Chromosome"/>
</dbReference>
<evidence type="ECO:0000313" key="3">
    <source>
        <dbReference type="Proteomes" id="UP000509791"/>
    </source>
</evidence>